<comment type="caution">
    <text evidence="1">The sequence shown here is derived from an EMBL/GenBank/DDBJ whole genome shotgun (WGS) entry which is preliminary data.</text>
</comment>
<reference evidence="1" key="2">
    <citation type="submission" date="2020-10" db="EMBL/GenBank/DDBJ databases">
        <authorList>
            <person name="Cooper E.A."/>
            <person name="Brenton Z.W."/>
            <person name="Flinn B.S."/>
            <person name="Jenkins J."/>
            <person name="Shu S."/>
            <person name="Flowers D."/>
            <person name="Luo F."/>
            <person name="Wang Y."/>
            <person name="Xia P."/>
            <person name="Barry K."/>
            <person name="Daum C."/>
            <person name="Lipzen A."/>
            <person name="Yoshinaga Y."/>
            <person name="Schmutz J."/>
            <person name="Saski C."/>
            <person name="Vermerris W."/>
            <person name="Kresovich S."/>
        </authorList>
    </citation>
    <scope>NUCLEOTIDE SEQUENCE</scope>
</reference>
<proteinExistence type="predicted"/>
<protein>
    <submittedName>
        <fullName evidence="1">Uncharacterized protein</fullName>
    </submittedName>
</protein>
<name>A0A921R300_SORBI</name>
<gene>
    <name evidence="1" type="ORF">BDA96_04G154400</name>
</gene>
<sequence length="97" mass="10679">MASSARFGALVAGSGVSKVGSAWCFFGRAQRQQWSHDGPQTTGQSPSPNVKFKEAGHTKMYFPQGKQGTLKCTSLRELPSPEWGAARHGCERMHWRK</sequence>
<reference evidence="1" key="1">
    <citation type="journal article" date="2019" name="BMC Genomics">
        <title>A new reference genome for Sorghum bicolor reveals high levels of sequence similarity between sweet and grain genotypes: implications for the genetics of sugar metabolism.</title>
        <authorList>
            <person name="Cooper E.A."/>
            <person name="Brenton Z.W."/>
            <person name="Flinn B.S."/>
            <person name="Jenkins J."/>
            <person name="Shu S."/>
            <person name="Flowers D."/>
            <person name="Luo F."/>
            <person name="Wang Y."/>
            <person name="Xia P."/>
            <person name="Barry K."/>
            <person name="Daum C."/>
            <person name="Lipzen A."/>
            <person name="Yoshinaga Y."/>
            <person name="Schmutz J."/>
            <person name="Saski C."/>
            <person name="Vermerris W."/>
            <person name="Kresovich S."/>
        </authorList>
    </citation>
    <scope>NUCLEOTIDE SEQUENCE</scope>
</reference>
<accession>A0A921R300</accession>
<organism evidence="1 2">
    <name type="scientific">Sorghum bicolor</name>
    <name type="common">Sorghum</name>
    <name type="synonym">Sorghum vulgare</name>
    <dbReference type="NCBI Taxonomy" id="4558"/>
    <lineage>
        <taxon>Eukaryota</taxon>
        <taxon>Viridiplantae</taxon>
        <taxon>Streptophyta</taxon>
        <taxon>Embryophyta</taxon>
        <taxon>Tracheophyta</taxon>
        <taxon>Spermatophyta</taxon>
        <taxon>Magnoliopsida</taxon>
        <taxon>Liliopsida</taxon>
        <taxon>Poales</taxon>
        <taxon>Poaceae</taxon>
        <taxon>PACMAD clade</taxon>
        <taxon>Panicoideae</taxon>
        <taxon>Andropogonodae</taxon>
        <taxon>Andropogoneae</taxon>
        <taxon>Sorghinae</taxon>
        <taxon>Sorghum</taxon>
    </lineage>
</organism>
<dbReference type="AlphaFoldDB" id="A0A921R300"/>
<dbReference type="Proteomes" id="UP000807115">
    <property type="component" value="Chromosome 4"/>
</dbReference>
<evidence type="ECO:0000313" key="2">
    <source>
        <dbReference type="Proteomes" id="UP000807115"/>
    </source>
</evidence>
<dbReference type="EMBL" id="CM027683">
    <property type="protein sequence ID" value="KAG0533003.1"/>
    <property type="molecule type" value="Genomic_DNA"/>
</dbReference>
<evidence type="ECO:0000313" key="1">
    <source>
        <dbReference type="EMBL" id="KAG0533003.1"/>
    </source>
</evidence>